<evidence type="ECO:0000256" key="1">
    <source>
        <dbReference type="ARBA" id="ARBA00022737"/>
    </source>
</evidence>
<feature type="compositionally biased region" description="Gly residues" evidence="2">
    <location>
        <begin position="293"/>
        <end position="302"/>
    </location>
</feature>
<comment type="caution">
    <text evidence="5">The sequence shown here is derived from an EMBL/GenBank/DDBJ whole genome shotgun (WGS) entry which is preliminary data.</text>
</comment>
<dbReference type="SUPFAM" id="SSF140453">
    <property type="entry name" value="EsxAB dimer-like"/>
    <property type="match status" value="1"/>
</dbReference>
<evidence type="ECO:0000313" key="6">
    <source>
        <dbReference type="Proteomes" id="UP000323946"/>
    </source>
</evidence>
<name>A0A5M7C7L4_SACHI</name>
<dbReference type="PANTHER" id="PTHR32305">
    <property type="match status" value="1"/>
</dbReference>
<evidence type="ECO:0000313" key="5">
    <source>
        <dbReference type="EMBL" id="KAA5836298.1"/>
    </source>
</evidence>
<organism evidence="5 6">
    <name type="scientific">Saccharopolyspora hirsuta</name>
    <dbReference type="NCBI Taxonomy" id="1837"/>
    <lineage>
        <taxon>Bacteria</taxon>
        <taxon>Bacillati</taxon>
        <taxon>Actinomycetota</taxon>
        <taxon>Actinomycetes</taxon>
        <taxon>Pseudonocardiales</taxon>
        <taxon>Pseudonocardiaceae</taxon>
        <taxon>Saccharopolyspora</taxon>
    </lineage>
</organism>
<keyword evidence="6" id="KW-1185">Reference proteome</keyword>
<dbReference type="Gene3D" id="2.180.10.10">
    <property type="entry name" value="RHS repeat-associated core"/>
    <property type="match status" value="2"/>
</dbReference>
<dbReference type="Pfam" id="PF25023">
    <property type="entry name" value="TEN_YD-shell"/>
    <property type="match status" value="1"/>
</dbReference>
<feature type="compositionally biased region" description="Basic and acidic residues" evidence="2">
    <location>
        <begin position="1395"/>
        <end position="1420"/>
    </location>
</feature>
<dbReference type="RefSeq" id="WP_150065954.1">
    <property type="nucleotide sequence ID" value="NZ_JBEPDJ010000003.1"/>
</dbReference>
<evidence type="ECO:0000256" key="2">
    <source>
        <dbReference type="SAM" id="MobiDB-lite"/>
    </source>
</evidence>
<dbReference type="NCBIfam" id="TIGR01643">
    <property type="entry name" value="YD_repeat_2x"/>
    <property type="match status" value="7"/>
</dbReference>
<sequence>MTNPLVAERKDSTQSFSGVPILESVNDTKQAIESGDWASGVMGAVGTGLDALTMAMDPFGSIIAAGVGWLMEHVGPLSDALDALTGDADQIKAHSETWSNVAKELGEVNTEMANLVSGDVAGWTGEAADAYRRRSEDTGKLIEAAQKAAEGASNGISTAGEVVAAVRTLVRDIIAELVGRLISWALQVLATLGIAMAWVVPQVVAAVAKTVAKIADLTTKLVKAMKALSPLVKKLGDSFGDAKKALDKIKNDKGGSAPKPDSPAPTRSAGNDGPGHTGGSGDVPAPTRSAGNDGPGHTGGSGDVPAPTRSQGNDGPASTSSTSHDGPNAKPDGPNAKSPDGGPTPGSGPATTTPSGNTPSSSNKPGNPRDRSIPADGLCTGGTEPVDLATGHVVMTETDLEILGPLNLVLERMHVSSYRAGRWFGPTWSSTLDQRLEIDDEHVCYFSADGMILVYPLPTTDSPVLPIDGPRWPLTLGEDGYTLAEPTQQLHFGKPSKRHSVLPLLRIEDGDGRRIDIEHTPYGPPKELRHSDGYHVAIDSEQGKPTAVRVLDDQRGLDVLVVRYGYDARGRLTEVVNSSGIPLRFDYDDADRLTGWQDRNGSWFRYIYDEHGRCIRTVGDKGFFDATISYDGRTTRHTNSLGGVAEYTFNDAKQLVREVDQLGGVTVSEWDRYDRLLSRTDPLGRTTSYEYDVHERPSAITRPDGSVVELFWDGGSIGSIAVHDGERTWTRSYAPGERPDPFGGKVGAAPDFSLDVLGSGPVGGAGAAAPDSAPEPPRDLFGRVTERTTAGGARIRHGWTIEGLPSWQVDARGGRQQWRYDPEGNQIARTDELGGVSTSEYGPFEVVTAEVDPTGARTVRDFDTERNLLSVTNPQGQTWHYTYDLAGRVVEERDFDGRVLQYAYDAAGQLVRSVNGVGEVTEYVHDLLGNLVEWRAPSGVTSYAYSPVGNLVRAETADAVLTREWDDQGRITAETTNGRTVTFTYDDENGTRSRTTPSGVDSVWAFDDSGAARALSIDAHAMSFEYDEAGREVRRSVDGSVSLDQSYEGELLVSQTVTGGAGHRVVQRRFEHRADGHLVGAADNIFGQARFQLDPAGRVVEVITPDRRERYRYDGMGNVIASEGLPHAEAGPRRYRGNTLVAAGSVGYEYDPQGRLVLRSVQPGRSWRYEWDSYDRLIGITTPDGAVWRYRYDPLGRRIAKQRVAPGPNGPAVAEQVDFVWDGGALIEQIHTDARGNRSVTTWEHHPDADAVVAQLERSGAAERFHSVVTDAVGKPTDLVAADGTLAWRDRTSLWGGVLPGPTPTATIPLRFPGQYADAETGLNYNVYRYYDPATGRYLSQDPLGLAPAPNPVAYVGNPHREADPLGLTTGRKHGGGSDAPAPTGSTGSQASNVKDGESGKPAQDKPDDKGKAEPPKQEPYKPPAADKPTDKPLDYSGTPAKDPGKAPEHKPDGPPDDRRRGAHVETLSEDRVTRNEKGLITHVKDSEGKPVPVKEYVQKLSEQRAEAIAPGTGRREGPCSAVAIDLRTGTIIEGVNGRPNDVLKPEDIHPVLRKNFEDLGHWQYPVKESDTTIAKGRDGKDAVFDGRAHHDTPQRHAEVKATNELLWERERLARETGGAPPTRESLEEMRFDPRWIRDGGNMAIGKEAPACANCDTVLRGVPSYTGRFSYNPNDYRYPDSKHSVETDSGL</sequence>
<feature type="region of interest" description="Disordered" evidence="2">
    <location>
        <begin position="1350"/>
        <end position="1479"/>
    </location>
</feature>
<feature type="domain" description="Teneurin-like YD-shell" evidence="4">
    <location>
        <begin position="1092"/>
        <end position="1342"/>
    </location>
</feature>
<feature type="compositionally biased region" description="Low complexity" evidence="2">
    <location>
        <begin position="347"/>
        <end position="366"/>
    </location>
</feature>
<dbReference type="PANTHER" id="PTHR32305:SF15">
    <property type="entry name" value="PROTEIN RHSA-RELATED"/>
    <property type="match status" value="1"/>
</dbReference>
<dbReference type="SMR" id="A0A5M7C7L4"/>
<dbReference type="OrthoDB" id="4981820at2"/>
<dbReference type="Gene3D" id="1.20.1260.20">
    <property type="entry name" value="PPE superfamily"/>
    <property type="match status" value="1"/>
</dbReference>
<dbReference type="SUPFAM" id="SSF69304">
    <property type="entry name" value="Tricorn protease N-terminal domain"/>
    <property type="match status" value="1"/>
</dbReference>
<keyword evidence="1" id="KW-0677">Repeat</keyword>
<feature type="compositionally biased region" description="Basic and acidic residues" evidence="2">
    <location>
        <begin position="1443"/>
        <end position="1479"/>
    </location>
</feature>
<feature type="compositionally biased region" description="Gly residues" evidence="2">
    <location>
        <begin position="272"/>
        <end position="281"/>
    </location>
</feature>
<dbReference type="NCBIfam" id="TIGR03696">
    <property type="entry name" value="Rhs_assc_core"/>
    <property type="match status" value="1"/>
</dbReference>
<protein>
    <submittedName>
        <fullName evidence="5">Sugar-binding protein</fullName>
    </submittedName>
</protein>
<evidence type="ECO:0000259" key="4">
    <source>
        <dbReference type="Pfam" id="PF25023"/>
    </source>
</evidence>
<evidence type="ECO:0000259" key="3">
    <source>
        <dbReference type="Pfam" id="PF20148"/>
    </source>
</evidence>
<dbReference type="Proteomes" id="UP000323946">
    <property type="component" value="Unassembled WGS sequence"/>
</dbReference>
<dbReference type="Pfam" id="PF05593">
    <property type="entry name" value="RHS_repeat"/>
    <property type="match status" value="2"/>
</dbReference>
<proteinExistence type="predicted"/>
<accession>A0A5M7C7L4</accession>
<dbReference type="EMBL" id="VWPH01000003">
    <property type="protein sequence ID" value="KAA5836298.1"/>
    <property type="molecule type" value="Genomic_DNA"/>
</dbReference>
<dbReference type="InterPro" id="IPR022385">
    <property type="entry name" value="Rhs_assc_core"/>
</dbReference>
<dbReference type="InterPro" id="IPR056823">
    <property type="entry name" value="TEN-like_YD-shell"/>
</dbReference>
<dbReference type="InterPro" id="IPR036689">
    <property type="entry name" value="ESAT-6-like_sf"/>
</dbReference>
<dbReference type="InterPro" id="IPR006530">
    <property type="entry name" value="YD"/>
</dbReference>
<gene>
    <name evidence="5" type="ORF">F1721_08300</name>
</gene>
<dbReference type="InterPro" id="IPR038332">
    <property type="entry name" value="PPE_sf"/>
</dbReference>
<reference evidence="5 6" key="1">
    <citation type="submission" date="2019-09" db="EMBL/GenBank/DDBJ databases">
        <title>Draft genome sequence of the thermophilic Saccharopolyspora hirsuta VKM Ac-666T.</title>
        <authorList>
            <person name="Lobastova T.G."/>
            <person name="Fokina V."/>
            <person name="Bragin E.Y."/>
            <person name="Shtratnikova V.Y."/>
            <person name="Starodumova I.P."/>
            <person name="Tarlachkov S.V."/>
            <person name="Donova M.V."/>
        </authorList>
    </citation>
    <scope>NUCLEOTIDE SEQUENCE [LARGE SCALE GENOMIC DNA]</scope>
    <source>
        <strain evidence="5 6">VKM Ac-666</strain>
    </source>
</reference>
<dbReference type="InterPro" id="IPR045351">
    <property type="entry name" value="DUF6531"/>
</dbReference>
<feature type="region of interest" description="Disordered" evidence="2">
    <location>
        <begin position="248"/>
        <end position="384"/>
    </location>
</feature>
<feature type="compositionally biased region" description="Polar residues" evidence="2">
    <location>
        <begin position="308"/>
        <end position="325"/>
    </location>
</feature>
<dbReference type="InterPro" id="IPR031325">
    <property type="entry name" value="RHS_repeat"/>
</dbReference>
<feature type="compositionally biased region" description="Polar residues" evidence="2">
    <location>
        <begin position="1384"/>
        <end position="1393"/>
    </location>
</feature>
<dbReference type="Pfam" id="PF20148">
    <property type="entry name" value="DUF6531"/>
    <property type="match status" value="1"/>
</dbReference>
<dbReference type="InterPro" id="IPR050708">
    <property type="entry name" value="T6SS_VgrG/RHS"/>
</dbReference>
<dbReference type="PRINTS" id="PR00394">
    <property type="entry name" value="RHSPROTEIN"/>
</dbReference>
<feature type="domain" description="DUF6531" evidence="3">
    <location>
        <begin position="384"/>
        <end position="455"/>
    </location>
</feature>